<keyword evidence="2" id="KW-0472">Membrane</keyword>
<feature type="compositionally biased region" description="Low complexity" evidence="1">
    <location>
        <begin position="46"/>
        <end position="70"/>
    </location>
</feature>
<comment type="caution">
    <text evidence="3">The sequence shown here is derived from an EMBL/GenBank/DDBJ whole genome shotgun (WGS) entry which is preliminary data.</text>
</comment>
<dbReference type="EMBL" id="JXXE01000332">
    <property type="protein sequence ID" value="KIZ40844.1"/>
    <property type="molecule type" value="Genomic_DNA"/>
</dbReference>
<keyword evidence="2" id="KW-1133">Transmembrane helix</keyword>
<evidence type="ECO:0000256" key="1">
    <source>
        <dbReference type="SAM" id="MobiDB-lite"/>
    </source>
</evidence>
<gene>
    <name evidence="3" type="ORF">OO17_16645</name>
</gene>
<feature type="region of interest" description="Disordered" evidence="1">
    <location>
        <begin position="38"/>
        <end position="70"/>
    </location>
</feature>
<dbReference type="PATRIC" id="fig|1076.23.peg.3568"/>
<evidence type="ECO:0000313" key="3">
    <source>
        <dbReference type="EMBL" id="KIZ40844.1"/>
    </source>
</evidence>
<keyword evidence="2" id="KW-0812">Transmembrane</keyword>
<proteinExistence type="predicted"/>
<dbReference type="Proteomes" id="UP000032515">
    <property type="component" value="Unassembled WGS sequence"/>
</dbReference>
<protein>
    <submittedName>
        <fullName evidence="3">Uncharacterized protein</fullName>
    </submittedName>
</protein>
<name>A0A0D7EJ42_RHOPL</name>
<reference evidence="3 4" key="1">
    <citation type="submission" date="2014-11" db="EMBL/GenBank/DDBJ databases">
        <title>Genomics and ecophysiology of heterotrophic nitrogen fixing bacteria isolated from estuarine surface water.</title>
        <authorList>
            <person name="Bentzon-Tilia M."/>
            <person name="Severin I."/>
            <person name="Hansen L.H."/>
            <person name="Riemann L."/>
        </authorList>
    </citation>
    <scope>NUCLEOTIDE SEQUENCE [LARGE SCALE GENOMIC DNA]</scope>
    <source>
        <strain evidence="3 4">BAL398</strain>
    </source>
</reference>
<evidence type="ECO:0000256" key="2">
    <source>
        <dbReference type="SAM" id="Phobius"/>
    </source>
</evidence>
<feature type="non-terminal residue" evidence="3">
    <location>
        <position position="70"/>
    </location>
</feature>
<organism evidence="3 4">
    <name type="scientific">Rhodopseudomonas palustris</name>
    <dbReference type="NCBI Taxonomy" id="1076"/>
    <lineage>
        <taxon>Bacteria</taxon>
        <taxon>Pseudomonadati</taxon>
        <taxon>Pseudomonadota</taxon>
        <taxon>Alphaproteobacteria</taxon>
        <taxon>Hyphomicrobiales</taxon>
        <taxon>Nitrobacteraceae</taxon>
        <taxon>Rhodopseudomonas</taxon>
    </lineage>
</organism>
<sequence>MQDNFAKWLFRIVATLGAIGFITAYSIRHDWSKGAMPSFSDDYRPPESSAPPSAATAPVAAPAAAPRAAS</sequence>
<dbReference type="AlphaFoldDB" id="A0A0D7EJ42"/>
<accession>A0A0D7EJ42</accession>
<feature type="transmembrane region" description="Helical" evidence="2">
    <location>
        <begin position="6"/>
        <end position="27"/>
    </location>
</feature>
<evidence type="ECO:0000313" key="4">
    <source>
        <dbReference type="Proteomes" id="UP000032515"/>
    </source>
</evidence>